<proteinExistence type="inferred from homology"/>
<keyword evidence="1" id="KW-0963">Cytoplasm</keyword>
<dbReference type="GO" id="GO:0008914">
    <property type="term" value="F:leucyl-tRNA--protein transferase activity"/>
    <property type="evidence" value="ECO:0007669"/>
    <property type="project" value="InterPro"/>
</dbReference>
<protein>
    <recommendedName>
        <fullName evidence="7">N-end rule aminoacyl transferase C-terminal domain-containing protein</fullName>
    </recommendedName>
</protein>
<dbReference type="Pfam" id="PF04376">
    <property type="entry name" value="ATE_N"/>
    <property type="match status" value="1"/>
</dbReference>
<evidence type="ECO:0000256" key="3">
    <source>
        <dbReference type="ARBA" id="ARBA00023315"/>
    </source>
</evidence>
<evidence type="ECO:0000313" key="6">
    <source>
        <dbReference type="EMBL" id="SUZ70847.1"/>
    </source>
</evidence>
<dbReference type="GO" id="GO:0005737">
    <property type="term" value="C:cytoplasm"/>
    <property type="evidence" value="ECO:0007669"/>
    <property type="project" value="TreeGrafter"/>
</dbReference>
<feature type="domain" description="N-end rule aminoacyl transferase C-terminal" evidence="5">
    <location>
        <begin position="103"/>
        <end position="222"/>
    </location>
</feature>
<dbReference type="PIRSF" id="PIRSF037208">
    <property type="entry name" value="ATE_pro_prd"/>
    <property type="match status" value="1"/>
</dbReference>
<dbReference type="AlphaFoldDB" id="A0A381PXY0"/>
<evidence type="ECO:0000259" key="4">
    <source>
        <dbReference type="Pfam" id="PF04376"/>
    </source>
</evidence>
<gene>
    <name evidence="6" type="ORF">METZ01_LOCUS23701</name>
</gene>
<reference evidence="6" key="1">
    <citation type="submission" date="2018-05" db="EMBL/GenBank/DDBJ databases">
        <authorList>
            <person name="Lanie J.A."/>
            <person name="Ng W.-L."/>
            <person name="Kazmierczak K.M."/>
            <person name="Andrzejewski T.M."/>
            <person name="Davidsen T.M."/>
            <person name="Wayne K.J."/>
            <person name="Tettelin H."/>
            <person name="Glass J.I."/>
            <person name="Rusch D."/>
            <person name="Podicherti R."/>
            <person name="Tsui H.-C.T."/>
            <person name="Winkler M.E."/>
        </authorList>
    </citation>
    <scope>NUCLEOTIDE SEQUENCE</scope>
</reference>
<dbReference type="NCBIfam" id="NF002346">
    <property type="entry name" value="PRK01305.2-3"/>
    <property type="match status" value="1"/>
</dbReference>
<dbReference type="InterPro" id="IPR017138">
    <property type="entry name" value="Asp_Glu_LeuTrfase"/>
</dbReference>
<dbReference type="PANTHER" id="PTHR21367">
    <property type="entry name" value="ARGININE-TRNA-PROTEIN TRANSFERASE 1"/>
    <property type="match status" value="1"/>
</dbReference>
<dbReference type="PANTHER" id="PTHR21367:SF1">
    <property type="entry name" value="ARGINYL-TRNA--PROTEIN TRANSFERASE 1"/>
    <property type="match status" value="1"/>
</dbReference>
<keyword evidence="2" id="KW-0808">Transferase</keyword>
<evidence type="ECO:0000259" key="5">
    <source>
        <dbReference type="Pfam" id="PF04377"/>
    </source>
</evidence>
<accession>A0A381PXY0</accession>
<organism evidence="6">
    <name type="scientific">marine metagenome</name>
    <dbReference type="NCBI Taxonomy" id="408172"/>
    <lineage>
        <taxon>unclassified sequences</taxon>
        <taxon>metagenomes</taxon>
        <taxon>ecological metagenomes</taxon>
    </lineage>
</organism>
<sequence length="235" mass="28026">MSGGQINLYQTNNGPCPYREDYSWYNVSFKTSKLTADVYASLLNQGFRRSGLSIYHPVCSGCQSCIPIRIDVQNFSQNKGQRRTWRKNKEVRVEHHPVEFNQEDFALYQQYQKDWHDAESPVEEIEYFDFLIETPVPTEILRYYLGNKLIGLGWLDRLPELISSVYFVFDPEFVSRRLGVFSLLYEIEYARFLNIRWLYLGYWVENSHKMNYKAEYQPAQILQDSRWIPFGNYQQ</sequence>
<dbReference type="InterPro" id="IPR030700">
    <property type="entry name" value="N-end_Aminoacyl_Trfase"/>
</dbReference>
<feature type="domain" description="N-end aminoacyl transferase N-terminal" evidence="4">
    <location>
        <begin position="15"/>
        <end position="83"/>
    </location>
</feature>
<dbReference type="SUPFAM" id="SSF55729">
    <property type="entry name" value="Acyl-CoA N-acyltransferases (Nat)"/>
    <property type="match status" value="1"/>
</dbReference>
<dbReference type="EMBL" id="UINC01001103">
    <property type="protein sequence ID" value="SUZ70847.1"/>
    <property type="molecule type" value="Genomic_DNA"/>
</dbReference>
<dbReference type="InterPro" id="IPR007472">
    <property type="entry name" value="N-end_Aminoacyl_Trfase_C"/>
</dbReference>
<evidence type="ECO:0008006" key="7">
    <source>
        <dbReference type="Google" id="ProtNLM"/>
    </source>
</evidence>
<evidence type="ECO:0000256" key="1">
    <source>
        <dbReference type="ARBA" id="ARBA00022490"/>
    </source>
</evidence>
<dbReference type="GO" id="GO:0071596">
    <property type="term" value="P:ubiquitin-dependent protein catabolic process via the N-end rule pathway"/>
    <property type="evidence" value="ECO:0007669"/>
    <property type="project" value="InterPro"/>
</dbReference>
<keyword evidence="3" id="KW-0012">Acyltransferase</keyword>
<dbReference type="GO" id="GO:0004057">
    <property type="term" value="F:arginyl-tRNA--protein transferase activity"/>
    <property type="evidence" value="ECO:0007669"/>
    <property type="project" value="InterPro"/>
</dbReference>
<dbReference type="HAMAP" id="MF_00689">
    <property type="entry name" value="Bpt"/>
    <property type="match status" value="1"/>
</dbReference>
<name>A0A381PXY0_9ZZZZ</name>
<dbReference type="InterPro" id="IPR007471">
    <property type="entry name" value="N-end_Aminoacyl_Trfase_N"/>
</dbReference>
<dbReference type="InterPro" id="IPR016181">
    <property type="entry name" value="Acyl_CoA_acyltransferase"/>
</dbReference>
<evidence type="ECO:0000256" key="2">
    <source>
        <dbReference type="ARBA" id="ARBA00022679"/>
    </source>
</evidence>
<dbReference type="Pfam" id="PF04377">
    <property type="entry name" value="ATE_C"/>
    <property type="match status" value="1"/>
</dbReference>